<protein>
    <recommendedName>
        <fullName evidence="3">Paired-box protein 2 C-terminal domain-containing protein</fullName>
    </recommendedName>
</protein>
<proteinExistence type="predicted"/>
<evidence type="ECO:0000313" key="4">
    <source>
        <dbReference type="Ensembl" id="ENSGMOP00000058188.1"/>
    </source>
</evidence>
<dbReference type="GeneTree" id="ENSGT00940000157412"/>
<evidence type="ECO:0000256" key="2">
    <source>
        <dbReference type="SAM" id="Phobius"/>
    </source>
</evidence>
<accession>A0A8C5CGW5</accession>
<reference evidence="4" key="1">
    <citation type="submission" date="2025-08" db="UniProtKB">
        <authorList>
            <consortium name="Ensembl"/>
        </authorList>
    </citation>
    <scope>IDENTIFICATION</scope>
</reference>
<dbReference type="Proteomes" id="UP000694546">
    <property type="component" value="Chromosome 18"/>
</dbReference>
<name>A0A8C5CGW5_GADMO</name>
<organism evidence="4 5">
    <name type="scientific">Gadus morhua</name>
    <name type="common">Atlantic cod</name>
    <dbReference type="NCBI Taxonomy" id="8049"/>
    <lineage>
        <taxon>Eukaryota</taxon>
        <taxon>Metazoa</taxon>
        <taxon>Chordata</taxon>
        <taxon>Craniata</taxon>
        <taxon>Vertebrata</taxon>
        <taxon>Euteleostomi</taxon>
        <taxon>Actinopterygii</taxon>
        <taxon>Neopterygii</taxon>
        <taxon>Teleostei</taxon>
        <taxon>Neoteleostei</taxon>
        <taxon>Acanthomorphata</taxon>
        <taxon>Zeiogadaria</taxon>
        <taxon>Gadariae</taxon>
        <taxon>Gadiformes</taxon>
        <taxon>Gadoidei</taxon>
        <taxon>Gadidae</taxon>
        <taxon>Gadus</taxon>
    </lineage>
</organism>
<dbReference type="Ensembl" id="ENSGMOT00000031094.1">
    <property type="protein sequence ID" value="ENSGMOP00000058188.1"/>
    <property type="gene ID" value="ENSGMOG00000000463.2"/>
</dbReference>
<feature type="region of interest" description="Disordered" evidence="1">
    <location>
        <begin position="1"/>
        <end position="31"/>
    </location>
</feature>
<sequence length="269" mass="28407">MEHRSQRRATPSVKRLTPFKGHSNNNPHRASRCSSMQRNVAYNVACIVAYLIACSVSYNAACDATCNVACYVACNETCNVACNVAYNVAFKVANNLACNVTCNVACNVAYNVACKVANNVACNVACNAPCNVLCNVACDGAVCAPHLAISLSPNDSFMCVSSASVPSTVSPPVTTASNDPVGSYSINGILGIPRSNGEKRKRDEGRDMANTTLPGYPPHVPPTGQGSYPTSTLAGMVPGSEFSGNPYSHPQYTSYNEAWRFSNPALLSE</sequence>
<dbReference type="AlphaFoldDB" id="A0A8C5CGW5"/>
<feature type="compositionally biased region" description="Polar residues" evidence="1">
    <location>
        <begin position="22"/>
        <end position="31"/>
    </location>
</feature>
<feature type="region of interest" description="Disordered" evidence="1">
    <location>
        <begin position="194"/>
        <end position="225"/>
    </location>
</feature>
<keyword evidence="2" id="KW-0472">Membrane</keyword>
<feature type="compositionally biased region" description="Basic and acidic residues" evidence="1">
    <location>
        <begin position="196"/>
        <end position="207"/>
    </location>
</feature>
<reference evidence="4" key="2">
    <citation type="submission" date="2025-09" db="UniProtKB">
        <authorList>
            <consortium name="Ensembl"/>
        </authorList>
    </citation>
    <scope>IDENTIFICATION</scope>
</reference>
<dbReference type="InterPro" id="IPR022130">
    <property type="entry name" value="Pax2_C"/>
</dbReference>
<feature type="domain" description="Paired-box protein 2 C-terminal" evidence="3">
    <location>
        <begin position="204"/>
        <end position="268"/>
    </location>
</feature>
<keyword evidence="5" id="KW-1185">Reference proteome</keyword>
<evidence type="ECO:0000313" key="5">
    <source>
        <dbReference type="Proteomes" id="UP000694546"/>
    </source>
</evidence>
<evidence type="ECO:0000259" key="3">
    <source>
        <dbReference type="Pfam" id="PF12403"/>
    </source>
</evidence>
<keyword evidence="2" id="KW-0812">Transmembrane</keyword>
<dbReference type="Pfam" id="PF12403">
    <property type="entry name" value="Pax2_C"/>
    <property type="match status" value="1"/>
</dbReference>
<feature type="transmembrane region" description="Helical" evidence="2">
    <location>
        <begin position="40"/>
        <end position="61"/>
    </location>
</feature>
<evidence type="ECO:0000256" key="1">
    <source>
        <dbReference type="SAM" id="MobiDB-lite"/>
    </source>
</evidence>
<keyword evidence="2" id="KW-1133">Transmembrane helix</keyword>